<protein>
    <recommendedName>
        <fullName evidence="2">Peptidase M20 dimerisation domain-containing protein</fullName>
    </recommendedName>
</protein>
<gene>
    <name evidence="3" type="ORF">SEUCBS140593_009664</name>
</gene>
<dbReference type="InterPro" id="IPR036264">
    <property type="entry name" value="Bact_exopeptidase_dim_dom"/>
</dbReference>
<dbReference type="Gene3D" id="3.40.630.10">
    <property type="entry name" value="Zn peptidases"/>
    <property type="match status" value="1"/>
</dbReference>
<dbReference type="Proteomes" id="UP001642482">
    <property type="component" value="Unassembled WGS sequence"/>
</dbReference>
<dbReference type="InterPro" id="IPR017439">
    <property type="entry name" value="Amidohydrolase"/>
</dbReference>
<accession>A0ABP0D0A2</accession>
<comment type="similarity">
    <text evidence="1">Belongs to the peptidase M20A family.</text>
</comment>
<reference evidence="3 4" key="1">
    <citation type="submission" date="2024-01" db="EMBL/GenBank/DDBJ databases">
        <authorList>
            <person name="Allen C."/>
            <person name="Tagirdzhanova G."/>
        </authorList>
    </citation>
    <scope>NUCLEOTIDE SEQUENCE [LARGE SCALE GENOMIC DNA]</scope>
</reference>
<name>A0ABP0D0A2_9PEZI</name>
<dbReference type="Pfam" id="PF01546">
    <property type="entry name" value="Peptidase_M20"/>
    <property type="match status" value="1"/>
</dbReference>
<dbReference type="PANTHER" id="PTHR11014:SF63">
    <property type="entry name" value="METALLOPEPTIDASE, PUTATIVE (AFU_ORTHOLOGUE AFUA_6G09600)-RELATED"/>
    <property type="match status" value="1"/>
</dbReference>
<dbReference type="PANTHER" id="PTHR11014">
    <property type="entry name" value="PEPTIDASE M20 FAMILY MEMBER"/>
    <property type="match status" value="1"/>
</dbReference>
<keyword evidence="4" id="KW-1185">Reference proteome</keyword>
<organism evidence="3 4">
    <name type="scientific">Sporothrix eucalyptigena</name>
    <dbReference type="NCBI Taxonomy" id="1812306"/>
    <lineage>
        <taxon>Eukaryota</taxon>
        <taxon>Fungi</taxon>
        <taxon>Dikarya</taxon>
        <taxon>Ascomycota</taxon>
        <taxon>Pezizomycotina</taxon>
        <taxon>Sordariomycetes</taxon>
        <taxon>Sordariomycetidae</taxon>
        <taxon>Ophiostomatales</taxon>
        <taxon>Ophiostomataceae</taxon>
        <taxon>Sporothrix</taxon>
    </lineage>
</organism>
<proteinExistence type="inferred from homology"/>
<dbReference type="CDD" id="cd05664">
    <property type="entry name" value="M20_Acy1-like"/>
    <property type="match status" value="1"/>
</dbReference>
<dbReference type="Pfam" id="PF07687">
    <property type="entry name" value="M20_dimer"/>
    <property type="match status" value="1"/>
</dbReference>
<dbReference type="EMBL" id="CAWUHD010000165">
    <property type="protein sequence ID" value="CAK7236570.1"/>
    <property type="molecule type" value="Genomic_DNA"/>
</dbReference>
<dbReference type="SUPFAM" id="SSF55031">
    <property type="entry name" value="Bacterial exopeptidase dimerisation domain"/>
    <property type="match status" value="1"/>
</dbReference>
<dbReference type="NCBIfam" id="TIGR01891">
    <property type="entry name" value="amidohydrolases"/>
    <property type="match status" value="1"/>
</dbReference>
<dbReference type="PIRSF" id="PIRSF005962">
    <property type="entry name" value="Pept_M20D_amidohydro"/>
    <property type="match status" value="1"/>
</dbReference>
<dbReference type="InterPro" id="IPR002933">
    <property type="entry name" value="Peptidase_M20"/>
</dbReference>
<evidence type="ECO:0000313" key="3">
    <source>
        <dbReference type="EMBL" id="CAK7236570.1"/>
    </source>
</evidence>
<comment type="caution">
    <text evidence="3">The sequence shown here is derived from an EMBL/GenBank/DDBJ whole genome shotgun (WGS) entry which is preliminary data.</text>
</comment>
<dbReference type="InterPro" id="IPR011650">
    <property type="entry name" value="Peptidase_M20_dimer"/>
</dbReference>
<dbReference type="SUPFAM" id="SSF53187">
    <property type="entry name" value="Zn-dependent exopeptidases"/>
    <property type="match status" value="1"/>
</dbReference>
<evidence type="ECO:0000256" key="1">
    <source>
        <dbReference type="ARBA" id="ARBA00006247"/>
    </source>
</evidence>
<evidence type="ECO:0000259" key="2">
    <source>
        <dbReference type="Pfam" id="PF07687"/>
    </source>
</evidence>
<feature type="domain" description="Peptidase M20 dimerisation" evidence="2">
    <location>
        <begin position="208"/>
        <end position="303"/>
    </location>
</feature>
<sequence length="439" mass="47393">MSPLKQSPSGSTISNLVKNHPLDLGEYEDQYKHFHSNPELSLQEKETSSTIASHKSLSAYKVQTSIGGYGVVGVLTNGDGPTILLRADMDALPVKEKTGLDYASEVTVKDEEGGTVPVMHACGHDMHVACLLGAAAWLASEDVRKKWAGTLVVLFQPNEERGKGARAMVEDGLYDKIPEPDVVLAQHVMPMRAGKVAVKAGTMIASADSFKITVYGRGGHGSMPQLCIDPVVLAANIVIRLQGIVAREVDPQETAVVTVGSLHAGQSDNIISDEAVLLVDVRTQKEETRQRVLKAIKRIVEKITDIHQECEASNCEKPPTFERTRQFPLTVNDSDVTQKVSAAFANHFGDTFDPAPPTANASEDMSDLATAIKKPYCYWLIGGIDGEKWDKAEKEGRIAEDIPVNHSALFAPVIEPTLKTGIETLCVAALAYLAGQQDS</sequence>
<evidence type="ECO:0000313" key="4">
    <source>
        <dbReference type="Proteomes" id="UP001642482"/>
    </source>
</evidence>
<dbReference type="Gene3D" id="3.30.70.360">
    <property type="match status" value="1"/>
</dbReference>